<dbReference type="FunFam" id="3.40.50.1110:FF:000003">
    <property type="entry name" value="GDSL esterase/lipase APG"/>
    <property type="match status" value="1"/>
</dbReference>
<evidence type="ECO:0000256" key="4">
    <source>
        <dbReference type="ARBA" id="ARBA00022729"/>
    </source>
</evidence>
<keyword evidence="7" id="KW-0443">Lipid metabolism</keyword>
<accession>A0A7J6HIF2</accession>
<dbReference type="Proteomes" id="UP000583929">
    <property type="component" value="Unassembled WGS sequence"/>
</dbReference>
<protein>
    <recommendedName>
        <fullName evidence="11">GDSL esterase/lipase</fullName>
    </recommendedName>
</protein>
<evidence type="ECO:0000256" key="8">
    <source>
        <dbReference type="SAM" id="Phobius"/>
    </source>
</evidence>
<dbReference type="CDD" id="cd01837">
    <property type="entry name" value="SGNH_plant_lipase_like"/>
    <property type="match status" value="1"/>
</dbReference>
<evidence type="ECO:0008006" key="11">
    <source>
        <dbReference type="Google" id="ProtNLM"/>
    </source>
</evidence>
<keyword evidence="4" id="KW-0732">Signal</keyword>
<evidence type="ECO:0000313" key="10">
    <source>
        <dbReference type="Proteomes" id="UP000583929"/>
    </source>
</evidence>
<sequence length="615" mass="68326">YNRREMVKTKVTSLVSIITFVFIFFVELSESQKLAPALYVFGDSNVDVGNNNKLDISAKTNYLPYGIDFPGATPGRPTNGYNIADFFAEALGLSLPPPFNSINISSYTNTEGLNYASSMSGILDDTGTAMFPGITTLRGQIEMFKKTVREQLRKVLKKKNGEEVKRHLSKSIVLVVSGVNDFALNLLRNERMDRRSIDHDAFSQDLRMYNLGARKFVVFDVEALGCLPFVVDMAFPAKPRCVDELNSLNFSSSSSSFLQLIIIIFIPFFLLFFSFVASETNTLAPALYVFGDSTVDVGNNNNFDTISKANFSPYGIDFDDGATGRPTNGYNMADVIALSLGLNIPPAIRSVDFKSYDCDHGFNYASSSSGILPDTGTNMKGVMSLGEQTDMFNKTVHEFLRPRMKNPTDLKNHLSKSIFFLVTGSNDFTINFLMSKNRTNSDRFNFSKHLVQKYATQLQKLYYLGARKFVVFEVEAMGCSPSAVLKAFPNNPNKCVDDLNNLAKNYNTLLNQILQQLVSNFKGAAVIVGKNYDFTYQMAQNPARFGLKEAFKPCCSTTSIGVCDAKKPITCKKRNSYAYFDAFHTTQAANSIMASTCFSSAGACFPYNIRQLTQL</sequence>
<dbReference type="PANTHER" id="PTHR45650">
    <property type="entry name" value="GDSL-LIKE LIPASE/ACYLHYDROLASE-RELATED"/>
    <property type="match status" value="1"/>
</dbReference>
<keyword evidence="8" id="KW-0472">Membrane</keyword>
<comment type="subcellular location">
    <subcellularLocation>
        <location evidence="1">Secreted</location>
    </subcellularLocation>
</comment>
<dbReference type="InterPro" id="IPR001087">
    <property type="entry name" value="GDSL"/>
</dbReference>
<evidence type="ECO:0000256" key="7">
    <source>
        <dbReference type="ARBA" id="ARBA00023098"/>
    </source>
</evidence>
<evidence type="ECO:0000256" key="2">
    <source>
        <dbReference type="ARBA" id="ARBA00008668"/>
    </source>
</evidence>
<reference evidence="9 10" key="1">
    <citation type="journal article" date="2020" name="bioRxiv">
        <title>Sequence and annotation of 42 cannabis genomes reveals extensive copy number variation in cannabinoid synthesis and pathogen resistance genes.</title>
        <authorList>
            <person name="Mckernan K.J."/>
            <person name="Helbert Y."/>
            <person name="Kane L.T."/>
            <person name="Ebling H."/>
            <person name="Zhang L."/>
            <person name="Liu B."/>
            <person name="Eaton Z."/>
            <person name="Mclaughlin S."/>
            <person name="Kingan S."/>
            <person name="Baybayan P."/>
            <person name="Concepcion G."/>
            <person name="Jordan M."/>
            <person name="Riva A."/>
            <person name="Barbazuk W."/>
            <person name="Harkins T."/>
        </authorList>
    </citation>
    <scope>NUCLEOTIDE SEQUENCE [LARGE SCALE GENOMIC DNA]</scope>
    <source>
        <strain evidence="10">cv. Jamaican Lion 4</strain>
        <tissue evidence="9">Leaf</tissue>
    </source>
</reference>
<dbReference type="GO" id="GO:0005576">
    <property type="term" value="C:extracellular region"/>
    <property type="evidence" value="ECO:0007669"/>
    <property type="project" value="UniProtKB-SubCell"/>
</dbReference>
<dbReference type="InterPro" id="IPR035669">
    <property type="entry name" value="SGNH_plant_lipase-like"/>
</dbReference>
<feature type="non-terminal residue" evidence="9">
    <location>
        <position position="1"/>
    </location>
</feature>
<dbReference type="PANTHER" id="PTHR45650:SF43">
    <property type="entry name" value="GDSL ESTERASE_LIPASE 7-LIKE"/>
    <property type="match status" value="1"/>
</dbReference>
<evidence type="ECO:0000256" key="3">
    <source>
        <dbReference type="ARBA" id="ARBA00022525"/>
    </source>
</evidence>
<dbReference type="Pfam" id="PF00657">
    <property type="entry name" value="Lipase_GDSL"/>
    <property type="match status" value="2"/>
</dbReference>
<proteinExistence type="inferred from homology"/>
<feature type="transmembrane region" description="Helical" evidence="8">
    <location>
        <begin position="257"/>
        <end position="277"/>
    </location>
</feature>
<evidence type="ECO:0000313" key="9">
    <source>
        <dbReference type="EMBL" id="KAF4395046.1"/>
    </source>
</evidence>
<keyword evidence="8" id="KW-1133">Transmembrane helix</keyword>
<evidence type="ECO:0000256" key="1">
    <source>
        <dbReference type="ARBA" id="ARBA00004613"/>
    </source>
</evidence>
<dbReference type="GO" id="GO:0016788">
    <property type="term" value="F:hydrolase activity, acting on ester bonds"/>
    <property type="evidence" value="ECO:0007669"/>
    <property type="project" value="InterPro"/>
</dbReference>
<dbReference type="AlphaFoldDB" id="A0A7J6HIF2"/>
<keyword evidence="6" id="KW-0442">Lipid degradation</keyword>
<dbReference type="EMBL" id="JAATIQ010000041">
    <property type="protein sequence ID" value="KAF4395046.1"/>
    <property type="molecule type" value="Genomic_DNA"/>
</dbReference>
<dbReference type="InterPro" id="IPR036514">
    <property type="entry name" value="SGNH_hydro_sf"/>
</dbReference>
<keyword evidence="10" id="KW-1185">Reference proteome</keyword>
<keyword evidence="8" id="KW-0812">Transmembrane</keyword>
<comment type="caution">
    <text evidence="9">The sequence shown here is derived from an EMBL/GenBank/DDBJ whole genome shotgun (WGS) entry which is preliminary data.</text>
</comment>
<dbReference type="InterPro" id="IPR051238">
    <property type="entry name" value="GDSL_esterase/lipase"/>
</dbReference>
<evidence type="ECO:0000256" key="6">
    <source>
        <dbReference type="ARBA" id="ARBA00022963"/>
    </source>
</evidence>
<gene>
    <name evidence="9" type="ORF">G4B88_017916</name>
</gene>
<feature type="transmembrane region" description="Helical" evidence="8">
    <location>
        <begin position="216"/>
        <end position="237"/>
    </location>
</feature>
<dbReference type="Gene3D" id="3.40.50.1110">
    <property type="entry name" value="SGNH hydrolase"/>
    <property type="match status" value="2"/>
</dbReference>
<organism evidence="9 10">
    <name type="scientific">Cannabis sativa</name>
    <name type="common">Hemp</name>
    <name type="synonym">Marijuana</name>
    <dbReference type="NCBI Taxonomy" id="3483"/>
    <lineage>
        <taxon>Eukaryota</taxon>
        <taxon>Viridiplantae</taxon>
        <taxon>Streptophyta</taxon>
        <taxon>Embryophyta</taxon>
        <taxon>Tracheophyta</taxon>
        <taxon>Spermatophyta</taxon>
        <taxon>Magnoliopsida</taxon>
        <taxon>eudicotyledons</taxon>
        <taxon>Gunneridae</taxon>
        <taxon>Pentapetalae</taxon>
        <taxon>rosids</taxon>
        <taxon>fabids</taxon>
        <taxon>Rosales</taxon>
        <taxon>Cannabaceae</taxon>
        <taxon>Cannabis</taxon>
    </lineage>
</organism>
<name>A0A7J6HIF2_CANSA</name>
<comment type="similarity">
    <text evidence="2">Belongs to the 'GDSL' lipolytic enzyme family.</text>
</comment>
<keyword evidence="3" id="KW-0964">Secreted</keyword>
<evidence type="ECO:0000256" key="5">
    <source>
        <dbReference type="ARBA" id="ARBA00022801"/>
    </source>
</evidence>
<dbReference type="GO" id="GO:0016042">
    <property type="term" value="P:lipid catabolic process"/>
    <property type="evidence" value="ECO:0007669"/>
    <property type="project" value="UniProtKB-KW"/>
</dbReference>
<keyword evidence="5" id="KW-0378">Hydrolase</keyword>